<keyword evidence="4" id="KW-1185">Reference proteome</keyword>
<accession>A0ABZ3ERZ6</accession>
<gene>
    <name evidence="3" type="ORF">V6984_16015</name>
</gene>
<evidence type="ECO:0000256" key="2">
    <source>
        <dbReference type="ARBA" id="ARBA00012438"/>
    </source>
</evidence>
<evidence type="ECO:0000313" key="3">
    <source>
        <dbReference type="EMBL" id="XAH73001.1"/>
    </source>
</evidence>
<name>A0ABZ3ERZ6_9FIRM</name>
<dbReference type="InterPro" id="IPR036097">
    <property type="entry name" value="HisK_dim/P_sf"/>
</dbReference>
<protein>
    <recommendedName>
        <fullName evidence="2">histidine kinase</fullName>
        <ecNumber evidence="2">2.7.13.3</ecNumber>
    </recommendedName>
</protein>
<dbReference type="CDD" id="cd00082">
    <property type="entry name" value="HisKA"/>
    <property type="match status" value="1"/>
</dbReference>
<dbReference type="RefSeq" id="WP_342756612.1">
    <property type="nucleotide sequence ID" value="NZ_CP146256.1"/>
</dbReference>
<dbReference type="InterPro" id="IPR003661">
    <property type="entry name" value="HisK_dim/P_dom"/>
</dbReference>
<dbReference type="Proteomes" id="UP001451571">
    <property type="component" value="Chromosome"/>
</dbReference>
<evidence type="ECO:0000256" key="1">
    <source>
        <dbReference type="ARBA" id="ARBA00000085"/>
    </source>
</evidence>
<organism evidence="3 4">
    <name type="scientific">Kineothrix sedimenti</name>
    <dbReference type="NCBI Taxonomy" id="3123317"/>
    <lineage>
        <taxon>Bacteria</taxon>
        <taxon>Bacillati</taxon>
        <taxon>Bacillota</taxon>
        <taxon>Clostridia</taxon>
        <taxon>Lachnospirales</taxon>
        <taxon>Lachnospiraceae</taxon>
        <taxon>Kineothrix</taxon>
    </lineage>
</organism>
<sequence>MNLLQQKLSGFTSDLCRTLDGMMNGNEKPKINLEEESLLARISHRLERFYHTTQENRKQSEPEKLELQPLVSDISHQTKTPIANLKMINDTLLGHSVSEERQKEFLITVESQLYKSDFLVSYFNV</sequence>
<dbReference type="EC" id="2.7.13.3" evidence="2"/>
<dbReference type="SUPFAM" id="SSF47384">
    <property type="entry name" value="Homodimeric domain of signal transducing histidine kinase"/>
    <property type="match status" value="1"/>
</dbReference>
<reference evidence="3 4" key="1">
    <citation type="submission" date="2024-02" db="EMBL/GenBank/DDBJ databases">
        <title>Bacterial strain from lacustrine sediment.</title>
        <authorList>
            <person name="Petit C."/>
            <person name="Fadhlaoui K."/>
        </authorList>
    </citation>
    <scope>NUCLEOTIDE SEQUENCE [LARGE SCALE GENOMIC DNA]</scope>
    <source>
        <strain evidence="3 4">IPX-CK</strain>
    </source>
</reference>
<dbReference type="Gene3D" id="1.10.287.130">
    <property type="match status" value="1"/>
</dbReference>
<comment type="catalytic activity">
    <reaction evidence="1">
        <text>ATP + protein L-histidine = ADP + protein N-phospho-L-histidine.</text>
        <dbReference type="EC" id="2.7.13.3"/>
    </reaction>
</comment>
<dbReference type="EMBL" id="CP146256">
    <property type="protein sequence ID" value="XAH73001.1"/>
    <property type="molecule type" value="Genomic_DNA"/>
</dbReference>
<evidence type="ECO:0000313" key="4">
    <source>
        <dbReference type="Proteomes" id="UP001451571"/>
    </source>
</evidence>
<proteinExistence type="predicted"/>